<name>A0A1X3D1W6_9NEIS</name>
<proteinExistence type="predicted"/>
<evidence type="ECO:0000313" key="2">
    <source>
        <dbReference type="Proteomes" id="UP000193118"/>
    </source>
</evidence>
<dbReference type="InterPro" id="IPR050484">
    <property type="entry name" value="Transf_Hexapept/Carb_Anhydrase"/>
</dbReference>
<dbReference type="OrthoDB" id="9803036at2"/>
<dbReference type="Proteomes" id="UP000193118">
    <property type="component" value="Unassembled WGS sequence"/>
</dbReference>
<dbReference type="CDD" id="cd04645">
    <property type="entry name" value="LbH_gamma_CA_like"/>
    <property type="match status" value="1"/>
</dbReference>
<dbReference type="SUPFAM" id="SSF51161">
    <property type="entry name" value="Trimeric LpxA-like enzymes"/>
    <property type="match status" value="1"/>
</dbReference>
<dbReference type="PANTHER" id="PTHR13061:SF56">
    <property type="entry name" value="PROTEIN YRDA"/>
    <property type="match status" value="1"/>
</dbReference>
<dbReference type="InterPro" id="IPR011004">
    <property type="entry name" value="Trimer_LpxA-like_sf"/>
</dbReference>
<gene>
    <name evidence="1" type="ORF">BWD09_12870</name>
</gene>
<sequence>MTNVRPYLEHYPQIDESCYIDPAAAVIGEVSLAEGVSVWPFAVLRGDVNSITIGARSNVQDLSMLHVSHKTPAKPEGSPLVIGEDVTIGHKVMLHGCIIGNRVLVGMGTIILDDVVIEDDVMIGAGSLVPPRKRLESGYLYVGSPVKQVRALTDEEKAFLVYSAEHYMRVSANHKKTLNPAE</sequence>
<dbReference type="PANTHER" id="PTHR13061">
    <property type="entry name" value="DYNACTIN SUBUNIT P25"/>
    <property type="match status" value="1"/>
</dbReference>
<accession>A0A1X3D1W6</accession>
<dbReference type="STRING" id="194197.BWD09_12870"/>
<reference evidence="2" key="1">
    <citation type="submission" date="2017-01" db="EMBL/GenBank/DDBJ databases">
        <authorList>
            <person name="Wolfgang W.J."/>
            <person name="Cole J."/>
            <person name="Wroblewski D."/>
            <person name="Mcginnis J."/>
            <person name="Musser K.A."/>
        </authorList>
    </citation>
    <scope>NUCLEOTIDE SEQUENCE [LARGE SCALE GENOMIC DNA]</scope>
    <source>
        <strain evidence="2">DSM 19151</strain>
    </source>
</reference>
<comment type="caution">
    <text evidence="1">The sequence shown here is derived from an EMBL/GenBank/DDBJ whole genome shotgun (WGS) entry which is preliminary data.</text>
</comment>
<dbReference type="InterPro" id="IPR047324">
    <property type="entry name" value="LbH_gamma_CA-like"/>
</dbReference>
<keyword evidence="2" id="KW-1185">Reference proteome</keyword>
<protein>
    <submittedName>
        <fullName evidence="1">Gamma carbonic anhydrase family protein</fullName>
    </submittedName>
</protein>
<dbReference type="InterPro" id="IPR001451">
    <property type="entry name" value="Hexapep"/>
</dbReference>
<dbReference type="AlphaFoldDB" id="A0A1X3D1W6"/>
<organism evidence="1 2">
    <name type="scientific">Neisseria dentiae</name>
    <dbReference type="NCBI Taxonomy" id="194197"/>
    <lineage>
        <taxon>Bacteria</taxon>
        <taxon>Pseudomonadati</taxon>
        <taxon>Pseudomonadota</taxon>
        <taxon>Betaproteobacteria</taxon>
        <taxon>Neisseriales</taxon>
        <taxon>Neisseriaceae</taxon>
        <taxon>Neisseria</taxon>
    </lineage>
</organism>
<dbReference type="GeneID" id="94581879"/>
<dbReference type="EMBL" id="MTBO01000064">
    <property type="protein sequence ID" value="OSI13694.1"/>
    <property type="molecule type" value="Genomic_DNA"/>
</dbReference>
<dbReference type="RefSeq" id="WP_085367169.1">
    <property type="nucleotide sequence ID" value="NZ_CAUJPZ010000014.1"/>
</dbReference>
<dbReference type="Gene3D" id="2.160.10.10">
    <property type="entry name" value="Hexapeptide repeat proteins"/>
    <property type="match status" value="1"/>
</dbReference>
<evidence type="ECO:0000313" key="1">
    <source>
        <dbReference type="EMBL" id="OSI13694.1"/>
    </source>
</evidence>
<dbReference type="Pfam" id="PF00132">
    <property type="entry name" value="Hexapep"/>
    <property type="match status" value="1"/>
</dbReference>